<dbReference type="PROSITE" id="PS51682">
    <property type="entry name" value="SAM_OMT_I"/>
    <property type="match status" value="1"/>
</dbReference>
<sequence>MSPGLVPEAVEAYILAHTTPMPAPLRELEARVRAELSASQMLSGPVEGRLLQALIHLARPEVVLELGTYSGYSALVMAQALPEGARVITCELDPERAAFAAEQFAAIEGGDRVDLRVGPALETIAQLTEPVDLVFIDADKGGYVDYYEAVVPKLSDRGMIVADNTLWSGRVAGELEPDDTSGQAIAAFNDHVLADPRTVCVPLSVRDGVTLIRRA</sequence>
<dbReference type="CDD" id="cd02440">
    <property type="entry name" value="AdoMet_MTases"/>
    <property type="match status" value="1"/>
</dbReference>
<dbReference type="PANTHER" id="PTHR10509">
    <property type="entry name" value="O-METHYLTRANSFERASE-RELATED"/>
    <property type="match status" value="1"/>
</dbReference>
<accession>A0ABY5PBX3</accession>
<dbReference type="EMBL" id="CP088295">
    <property type="protein sequence ID" value="UUY02133.1"/>
    <property type="molecule type" value="Genomic_DNA"/>
</dbReference>
<evidence type="ECO:0000313" key="4">
    <source>
        <dbReference type="EMBL" id="UUY02133.1"/>
    </source>
</evidence>
<evidence type="ECO:0000256" key="3">
    <source>
        <dbReference type="ARBA" id="ARBA00022691"/>
    </source>
</evidence>
<organism evidence="4 5">
    <name type="scientific">Svornostia abyssi</name>
    <dbReference type="NCBI Taxonomy" id="2898438"/>
    <lineage>
        <taxon>Bacteria</taxon>
        <taxon>Bacillati</taxon>
        <taxon>Actinomycetota</taxon>
        <taxon>Thermoleophilia</taxon>
        <taxon>Solirubrobacterales</taxon>
        <taxon>Baekduiaceae</taxon>
        <taxon>Svornostia</taxon>
    </lineage>
</organism>
<gene>
    <name evidence="4" type="ORF">LRS13_15580</name>
</gene>
<dbReference type="GO" id="GO:0008168">
    <property type="term" value="F:methyltransferase activity"/>
    <property type="evidence" value="ECO:0007669"/>
    <property type="project" value="UniProtKB-KW"/>
</dbReference>
<dbReference type="EC" id="2.1.1.-" evidence="4"/>
<protein>
    <submittedName>
        <fullName evidence="4">Class I SAM-dependent methyltransferase</fullName>
        <ecNumber evidence="4">2.1.1.-</ecNumber>
    </submittedName>
</protein>
<dbReference type="InterPro" id="IPR029063">
    <property type="entry name" value="SAM-dependent_MTases_sf"/>
</dbReference>
<keyword evidence="5" id="KW-1185">Reference proteome</keyword>
<dbReference type="GO" id="GO:0032259">
    <property type="term" value="P:methylation"/>
    <property type="evidence" value="ECO:0007669"/>
    <property type="project" value="UniProtKB-KW"/>
</dbReference>
<proteinExistence type="predicted"/>
<keyword evidence="3" id="KW-0949">S-adenosyl-L-methionine</keyword>
<dbReference type="SUPFAM" id="SSF53335">
    <property type="entry name" value="S-adenosyl-L-methionine-dependent methyltransferases"/>
    <property type="match status" value="1"/>
</dbReference>
<evidence type="ECO:0000313" key="5">
    <source>
        <dbReference type="Proteomes" id="UP001058860"/>
    </source>
</evidence>
<evidence type="ECO:0000256" key="1">
    <source>
        <dbReference type="ARBA" id="ARBA00022603"/>
    </source>
</evidence>
<dbReference type="RefSeq" id="WP_353862666.1">
    <property type="nucleotide sequence ID" value="NZ_CP088295.1"/>
</dbReference>
<dbReference type="InterPro" id="IPR050362">
    <property type="entry name" value="Cation-dep_OMT"/>
</dbReference>
<dbReference type="InterPro" id="IPR002935">
    <property type="entry name" value="SAM_O-MeTrfase"/>
</dbReference>
<dbReference type="Gene3D" id="3.40.50.150">
    <property type="entry name" value="Vaccinia Virus protein VP39"/>
    <property type="match status" value="1"/>
</dbReference>
<name>A0ABY5PBX3_9ACTN</name>
<dbReference type="Proteomes" id="UP001058860">
    <property type="component" value="Chromosome"/>
</dbReference>
<reference evidence="5" key="1">
    <citation type="submission" date="2021-11" db="EMBL/GenBank/DDBJ databases">
        <title>Cultivation dependent microbiological survey of springs from the worlds oldest radium mine currently devoted to the extraction of radon-saturated water.</title>
        <authorList>
            <person name="Kapinusova G."/>
            <person name="Smrhova T."/>
            <person name="Strejcek M."/>
            <person name="Suman J."/>
            <person name="Jani K."/>
            <person name="Pajer P."/>
            <person name="Uhlik O."/>
        </authorList>
    </citation>
    <scope>NUCLEOTIDE SEQUENCE [LARGE SCALE GENOMIC DNA]</scope>
    <source>
        <strain evidence="5">J379</strain>
    </source>
</reference>
<evidence type="ECO:0000256" key="2">
    <source>
        <dbReference type="ARBA" id="ARBA00022679"/>
    </source>
</evidence>
<dbReference type="PANTHER" id="PTHR10509:SF14">
    <property type="entry name" value="CAFFEOYL-COA O-METHYLTRANSFERASE 3-RELATED"/>
    <property type="match status" value="1"/>
</dbReference>
<keyword evidence="1 4" id="KW-0489">Methyltransferase</keyword>
<dbReference type="Pfam" id="PF01596">
    <property type="entry name" value="Methyltransf_3"/>
    <property type="match status" value="1"/>
</dbReference>
<keyword evidence="2 4" id="KW-0808">Transferase</keyword>